<dbReference type="InterPro" id="IPR032816">
    <property type="entry name" value="VTT_dom"/>
</dbReference>
<feature type="transmembrane region" description="Helical" evidence="11">
    <location>
        <begin position="554"/>
        <end position="579"/>
    </location>
</feature>
<dbReference type="CDD" id="cd09140">
    <property type="entry name" value="PLDc_vPLD1_2_like_bac_1"/>
    <property type="match status" value="1"/>
</dbReference>
<name>A0ABX7B538_9PROT</name>
<dbReference type="InterPro" id="IPR015679">
    <property type="entry name" value="PLipase_D_fam"/>
</dbReference>
<protein>
    <recommendedName>
        <fullName evidence="4">Phospholipase D</fullName>
    </recommendedName>
    <alternativeName>
        <fullName evidence="9">Choline phosphatase</fullName>
    </alternativeName>
</protein>
<dbReference type="Pfam" id="PF09335">
    <property type="entry name" value="VTT_dom"/>
    <property type="match status" value="1"/>
</dbReference>
<dbReference type="SUPFAM" id="SSF56024">
    <property type="entry name" value="Phospholipase D/nuclease"/>
    <property type="match status" value="2"/>
</dbReference>
<keyword evidence="5" id="KW-0964">Secreted</keyword>
<evidence type="ECO:0000256" key="3">
    <source>
        <dbReference type="ARBA" id="ARBA00004613"/>
    </source>
</evidence>
<evidence type="ECO:0000313" key="13">
    <source>
        <dbReference type="EMBL" id="QQP88755.1"/>
    </source>
</evidence>
<evidence type="ECO:0000313" key="14">
    <source>
        <dbReference type="Proteomes" id="UP000595197"/>
    </source>
</evidence>
<dbReference type="Pfam" id="PF13091">
    <property type="entry name" value="PLDc_2"/>
    <property type="match status" value="1"/>
</dbReference>
<reference evidence="13" key="1">
    <citation type="submission" date="2021-02" db="EMBL/GenBank/DDBJ databases">
        <title>Skermanella TT6 skin isolate.</title>
        <authorList>
            <person name="Lee K."/>
            <person name="Ganzorig M."/>
        </authorList>
    </citation>
    <scope>NUCLEOTIDE SEQUENCE</scope>
    <source>
        <strain evidence="13">TT6</strain>
    </source>
</reference>
<sequence>MPQPEPRRNCPVPDPLDTSSPLLRPGTTCWRLEHADRVAFIIDAADYYGAVKAAMLKAKHSIILLGWDFDTRVGLESDPSDPKVPNRFGEFLERLVETRPKLRIHVLKWDFSMIFALEREIFPTALLDLMTHTRVSFRLDGEHPAGACHHQKLVVIDDAVAFCGGIDITANRWDTSEHLDHDIRRRRPNGELYDPFHDMMMAVDGNAAAALGELARYRWRRGTGEPPMPPATGASDPWPDRLRVDLRDAEVGIARTLPRHGDQAEAREVEALYVASIAAAKRLIYIESQYFTAECVGQALLSRLGDPDGPEIVVVTPLNCPGWLEEELMGRARRHLVDRLRKADTYGKFAIFGAVTPAGVPVTIHSKTMVVDDTLMRVGSSNLNNRSMGFDTECDLAIEAVPGKAGCEARRKAIRRYRDRLLAEHLGAPRDAVAAKMAETGSLLETIRHFHDPKGHRLEPVRVDDVAGVDSFIAEIHLFDPEKPVTAEELTRQIMPDLEKPTPRLKFGLVVGALALLLAGIAALWRFTGLSELATVDGVLDWAQGLADMPFGPLIGVAVYVVGGFVMFPVMVLIAATAIVLGPVWGFATAISGCLASAAVLFWVGRLGGRRWVRRFGGRFVNKISRRLADQGILAVAVIRVMPVAPFSVVNVVAGASHLRFTDYVIGTALGMAPGTLAFSLLGSQLERTLREPTPASIGIAAGIALVAASLGWIANKLLGGRTRTGPARKGDKATTATTGASEA</sequence>
<feature type="transmembrane region" description="Helical" evidence="11">
    <location>
        <begin position="505"/>
        <end position="525"/>
    </location>
</feature>
<keyword evidence="11" id="KW-0812">Transmembrane</keyword>
<dbReference type="Proteomes" id="UP000595197">
    <property type="component" value="Chromosome"/>
</dbReference>
<evidence type="ECO:0000256" key="1">
    <source>
        <dbReference type="ARBA" id="ARBA00000798"/>
    </source>
</evidence>
<dbReference type="SMART" id="SM00155">
    <property type="entry name" value="PLDc"/>
    <property type="match status" value="2"/>
</dbReference>
<dbReference type="CDD" id="cd09143">
    <property type="entry name" value="PLDc_vPLD1_2_like_bac_2"/>
    <property type="match status" value="1"/>
</dbReference>
<feature type="region of interest" description="Disordered" evidence="10">
    <location>
        <begin position="724"/>
        <end position="744"/>
    </location>
</feature>
<gene>
    <name evidence="13" type="ORF">IGS68_22500</name>
</gene>
<feature type="domain" description="PLD phosphodiesterase" evidence="12">
    <location>
        <begin position="360"/>
        <end position="387"/>
    </location>
</feature>
<keyword evidence="7" id="KW-0378">Hydrolase</keyword>
<feature type="compositionally biased region" description="Low complexity" evidence="10">
    <location>
        <begin position="734"/>
        <end position="744"/>
    </location>
</feature>
<dbReference type="Gene3D" id="3.30.870.10">
    <property type="entry name" value="Endonuclease Chain A"/>
    <property type="match status" value="2"/>
</dbReference>
<organism evidence="13 14">
    <name type="scientific">Skermanella cutis</name>
    <dbReference type="NCBI Taxonomy" id="2775420"/>
    <lineage>
        <taxon>Bacteria</taxon>
        <taxon>Pseudomonadati</taxon>
        <taxon>Pseudomonadota</taxon>
        <taxon>Alphaproteobacteria</taxon>
        <taxon>Rhodospirillales</taxon>
        <taxon>Azospirillaceae</taxon>
        <taxon>Skermanella</taxon>
    </lineage>
</organism>
<dbReference type="InterPro" id="IPR001736">
    <property type="entry name" value="PLipase_D/transphosphatidylase"/>
</dbReference>
<dbReference type="EMBL" id="CP067420">
    <property type="protein sequence ID" value="QQP88755.1"/>
    <property type="molecule type" value="Genomic_DNA"/>
</dbReference>
<feature type="transmembrane region" description="Helical" evidence="11">
    <location>
        <begin position="585"/>
        <end position="605"/>
    </location>
</feature>
<evidence type="ECO:0000256" key="11">
    <source>
        <dbReference type="SAM" id="Phobius"/>
    </source>
</evidence>
<evidence type="ECO:0000256" key="10">
    <source>
        <dbReference type="SAM" id="MobiDB-lite"/>
    </source>
</evidence>
<comment type="function">
    <text evidence="2">Could be a virulence factor.</text>
</comment>
<evidence type="ECO:0000256" key="5">
    <source>
        <dbReference type="ARBA" id="ARBA00022525"/>
    </source>
</evidence>
<dbReference type="PANTHER" id="PTHR18896">
    <property type="entry name" value="PHOSPHOLIPASE D"/>
    <property type="match status" value="1"/>
</dbReference>
<accession>A0ABX7B538</accession>
<keyword evidence="11" id="KW-0472">Membrane</keyword>
<keyword evidence="6" id="KW-0677">Repeat</keyword>
<feature type="transmembrane region" description="Helical" evidence="11">
    <location>
        <begin position="696"/>
        <end position="715"/>
    </location>
</feature>
<proteinExistence type="predicted"/>
<evidence type="ECO:0000256" key="9">
    <source>
        <dbReference type="ARBA" id="ARBA00029594"/>
    </source>
</evidence>
<dbReference type="InterPro" id="IPR025202">
    <property type="entry name" value="PLD-like_dom"/>
</dbReference>
<dbReference type="PROSITE" id="PS50035">
    <property type="entry name" value="PLD"/>
    <property type="match status" value="2"/>
</dbReference>
<evidence type="ECO:0000259" key="12">
    <source>
        <dbReference type="PROSITE" id="PS50035"/>
    </source>
</evidence>
<evidence type="ECO:0000256" key="4">
    <source>
        <dbReference type="ARBA" id="ARBA00018392"/>
    </source>
</evidence>
<evidence type="ECO:0000256" key="6">
    <source>
        <dbReference type="ARBA" id="ARBA00022737"/>
    </source>
</evidence>
<feature type="transmembrane region" description="Helical" evidence="11">
    <location>
        <begin position="664"/>
        <end position="684"/>
    </location>
</feature>
<feature type="transmembrane region" description="Helical" evidence="11">
    <location>
        <begin position="633"/>
        <end position="658"/>
    </location>
</feature>
<keyword evidence="11" id="KW-1133">Transmembrane helix</keyword>
<evidence type="ECO:0000256" key="2">
    <source>
        <dbReference type="ARBA" id="ARBA00003145"/>
    </source>
</evidence>
<comment type="catalytic activity">
    <reaction evidence="1">
        <text>a 1,2-diacyl-sn-glycero-3-phosphocholine + H2O = a 1,2-diacyl-sn-glycero-3-phosphate + choline + H(+)</text>
        <dbReference type="Rhea" id="RHEA:14445"/>
        <dbReference type="ChEBI" id="CHEBI:15354"/>
        <dbReference type="ChEBI" id="CHEBI:15377"/>
        <dbReference type="ChEBI" id="CHEBI:15378"/>
        <dbReference type="ChEBI" id="CHEBI:57643"/>
        <dbReference type="ChEBI" id="CHEBI:58608"/>
        <dbReference type="EC" id="3.1.4.4"/>
    </reaction>
</comment>
<dbReference type="PANTHER" id="PTHR18896:SF76">
    <property type="entry name" value="PHOSPHOLIPASE"/>
    <property type="match status" value="1"/>
</dbReference>
<keyword evidence="14" id="KW-1185">Reference proteome</keyword>
<dbReference type="RefSeq" id="WP_201074091.1">
    <property type="nucleotide sequence ID" value="NZ_CP067420.1"/>
</dbReference>
<keyword evidence="8" id="KW-0443">Lipid metabolism</keyword>
<evidence type="ECO:0000256" key="7">
    <source>
        <dbReference type="ARBA" id="ARBA00022801"/>
    </source>
</evidence>
<evidence type="ECO:0000256" key="8">
    <source>
        <dbReference type="ARBA" id="ARBA00023098"/>
    </source>
</evidence>
<feature type="domain" description="PLD phosphodiesterase" evidence="12">
    <location>
        <begin position="145"/>
        <end position="172"/>
    </location>
</feature>
<comment type="subcellular location">
    <subcellularLocation>
        <location evidence="3">Secreted</location>
    </subcellularLocation>
</comment>